<keyword evidence="4" id="KW-0539">Nucleus</keyword>
<dbReference type="InterPro" id="IPR056773">
    <property type="entry name" value="WHD_ORC2"/>
</dbReference>
<dbReference type="PRINTS" id="PR00929">
    <property type="entry name" value="ATHOOK"/>
</dbReference>
<evidence type="ECO:0000313" key="9">
    <source>
        <dbReference type="Proteomes" id="UP001642406"/>
    </source>
</evidence>
<dbReference type="SMART" id="SM00384">
    <property type="entry name" value="AT_hook"/>
    <property type="match status" value="3"/>
</dbReference>
<dbReference type="InterPro" id="IPR056772">
    <property type="entry name" value="RecA-like_ORC2"/>
</dbReference>
<feature type="region of interest" description="Disordered" evidence="5">
    <location>
        <begin position="186"/>
        <end position="302"/>
    </location>
</feature>
<name>A0ABP0CLK1_9PEZI</name>
<evidence type="ECO:0000256" key="4">
    <source>
        <dbReference type="ARBA" id="ARBA00023242"/>
    </source>
</evidence>
<evidence type="ECO:0000259" key="6">
    <source>
        <dbReference type="Pfam" id="PF04084"/>
    </source>
</evidence>
<dbReference type="Pfam" id="PF02178">
    <property type="entry name" value="AT_hook"/>
    <property type="match status" value="3"/>
</dbReference>
<feature type="compositionally biased region" description="Acidic residues" evidence="5">
    <location>
        <begin position="328"/>
        <end position="344"/>
    </location>
</feature>
<evidence type="ECO:0000313" key="8">
    <source>
        <dbReference type="EMBL" id="CAK7232276.1"/>
    </source>
</evidence>
<evidence type="ECO:0000256" key="3">
    <source>
        <dbReference type="ARBA" id="ARBA00022705"/>
    </source>
</evidence>
<organism evidence="8 9">
    <name type="scientific">Sporothrix bragantina</name>
    <dbReference type="NCBI Taxonomy" id="671064"/>
    <lineage>
        <taxon>Eukaryota</taxon>
        <taxon>Fungi</taxon>
        <taxon>Dikarya</taxon>
        <taxon>Ascomycota</taxon>
        <taxon>Pezizomycotina</taxon>
        <taxon>Sordariomycetes</taxon>
        <taxon>Sordariomycetidae</taxon>
        <taxon>Ophiostomatales</taxon>
        <taxon>Ophiostomataceae</taxon>
        <taxon>Sporothrix</taxon>
    </lineage>
</organism>
<feature type="domain" description="Origin recognition complex subunit 2 winged-helix" evidence="7">
    <location>
        <begin position="783"/>
        <end position="842"/>
    </location>
</feature>
<dbReference type="PANTHER" id="PTHR14052">
    <property type="entry name" value="ORIGIN RECOGNITION COMPLEX SUBUNIT 2"/>
    <property type="match status" value="1"/>
</dbReference>
<feature type="region of interest" description="Disordered" evidence="5">
    <location>
        <begin position="1"/>
        <end position="89"/>
    </location>
</feature>
<dbReference type="PANTHER" id="PTHR14052:SF0">
    <property type="entry name" value="ORIGIN RECOGNITION COMPLEX SUBUNIT 2"/>
    <property type="match status" value="1"/>
</dbReference>
<feature type="domain" description="Origin recognition complex subunit 2 RecA-like" evidence="6">
    <location>
        <begin position="492"/>
        <end position="692"/>
    </location>
</feature>
<keyword evidence="9" id="KW-1185">Reference proteome</keyword>
<feature type="compositionally biased region" description="Basic residues" evidence="5">
    <location>
        <begin position="103"/>
        <end position="119"/>
    </location>
</feature>
<dbReference type="Pfam" id="PF04084">
    <property type="entry name" value="RecA-like_ORC2"/>
    <property type="match status" value="1"/>
</dbReference>
<feature type="compositionally biased region" description="Low complexity" evidence="5">
    <location>
        <begin position="187"/>
        <end position="211"/>
    </location>
</feature>
<evidence type="ECO:0000256" key="1">
    <source>
        <dbReference type="ARBA" id="ARBA00004123"/>
    </source>
</evidence>
<feature type="region of interest" description="Disordered" evidence="5">
    <location>
        <begin position="754"/>
        <end position="780"/>
    </location>
</feature>
<sequence>MTRALSPRNSSSNGATAVSPTNATSKTLQNRHSPPENRPAKLQQLGTPTKSLASVPAPALASASTRRSQTKDRAGAASAAAVPAGANGTGDFENHLLMTSASKAKRLGSRGRKSGRKSKAAVVYTTSGVEEDVEDLDAGMAPQEMLLDFDYAEIPAEPSDLGRRMANLPGDLPAVREGQAEELVTVAAGEPSAPSAEPPAAAEETPAVDANATEEDEPAPVSVETPKKRGRGRPPKARFADRFDEPGTPVGGTPNSKRRKTDPFATPTKATPSKAARGLAAPTPNTRRTLADRSARKKSTRALIDRMVAGDGDDDDEDEAALNAAILDAEDDDDEEEEEEAEEVQAEKEEIALGQDLPPPAAEEVAPTPRKRGRPPKAKGAAGAATPVKARVAAAAPAVGPDGVTPIKRGRGRPRKTDLTAPSNVNPTNSASARMPTPPRDLPAHEHYFYQNRAGAGIKTSNNTLAAMPLLTYDEYFRLRETTARHEKEVGYLEALHAQSFTQWAFELTQGFSVCLYGYGSKQRVLRAFATALHKGIRDHAAHKIVMANTSTAGVAVPAGAAGSSAAVHASASAAASTLRDILLVMAAAATTMSAKSSKEANAPPPKLPSGAAAGERIVLGMLDRLGSHQTVTLILNGIDSPSLRRPAAQATLARLAAHPRVHLLCAADTPGFALLWDGAARSQQNFVFHDATTFRPLAGLDTVDEVHALLGRRVRRVGGKDGAAFVLRSLPENARTLFQLLIGEVLAADDGGGGGGRGGYGGDDDDGYDDDMDGEDRDGGAAESVALEYRMLYNKAVEEFICSSEMAFRTLLKEFHDHQMVTSRKDAFGTEMLSLPFRRDELEALLEDLAS</sequence>
<evidence type="ECO:0000259" key="7">
    <source>
        <dbReference type="Pfam" id="PF24882"/>
    </source>
</evidence>
<feature type="compositionally biased region" description="Low complexity" evidence="5">
    <location>
        <begin position="51"/>
        <end position="64"/>
    </location>
</feature>
<comment type="caution">
    <text evidence="8">The sequence shown here is derived from an EMBL/GenBank/DDBJ whole genome shotgun (WGS) entry which is preliminary data.</text>
</comment>
<evidence type="ECO:0000256" key="5">
    <source>
        <dbReference type="SAM" id="MobiDB-lite"/>
    </source>
</evidence>
<protein>
    <submittedName>
        <fullName evidence="8">Origin recognition complex subunit 2</fullName>
    </submittedName>
</protein>
<dbReference type="InterPro" id="IPR007220">
    <property type="entry name" value="ORC2"/>
</dbReference>
<dbReference type="Pfam" id="PF24882">
    <property type="entry name" value="WHD_ORC2"/>
    <property type="match status" value="1"/>
</dbReference>
<keyword evidence="3" id="KW-0235">DNA replication</keyword>
<feature type="compositionally biased region" description="Polar residues" evidence="5">
    <location>
        <begin position="420"/>
        <end position="432"/>
    </location>
</feature>
<evidence type="ECO:0000256" key="2">
    <source>
        <dbReference type="ARBA" id="ARBA00007421"/>
    </source>
</evidence>
<dbReference type="InterPro" id="IPR000637">
    <property type="entry name" value="HMGI/Y_DNA-bd_CS"/>
</dbReference>
<dbReference type="Proteomes" id="UP001642406">
    <property type="component" value="Unassembled WGS sequence"/>
</dbReference>
<feature type="compositionally biased region" description="Polar residues" evidence="5">
    <location>
        <begin position="7"/>
        <end position="32"/>
    </location>
</feature>
<feature type="compositionally biased region" description="Low complexity" evidence="5">
    <location>
        <begin position="75"/>
        <end position="89"/>
    </location>
</feature>
<accession>A0ABP0CLK1</accession>
<dbReference type="PROSITE" id="PS00354">
    <property type="entry name" value="HMGI_Y"/>
    <property type="match status" value="1"/>
</dbReference>
<proteinExistence type="inferred from homology"/>
<reference evidence="8 9" key="1">
    <citation type="submission" date="2024-01" db="EMBL/GenBank/DDBJ databases">
        <authorList>
            <person name="Allen C."/>
            <person name="Tagirdzhanova G."/>
        </authorList>
    </citation>
    <scope>NUCLEOTIDE SEQUENCE [LARGE SCALE GENOMIC DNA]</scope>
</reference>
<feature type="compositionally biased region" description="Low complexity" evidence="5">
    <location>
        <begin position="378"/>
        <end position="406"/>
    </location>
</feature>
<feature type="compositionally biased region" description="Low complexity" evidence="5">
    <location>
        <begin position="265"/>
        <end position="276"/>
    </location>
</feature>
<feature type="compositionally biased region" description="Acidic residues" evidence="5">
    <location>
        <begin position="763"/>
        <end position="777"/>
    </location>
</feature>
<feature type="region of interest" description="Disordered" evidence="5">
    <location>
        <begin position="326"/>
        <end position="436"/>
    </location>
</feature>
<comment type="subcellular location">
    <subcellularLocation>
        <location evidence="1">Nucleus</location>
    </subcellularLocation>
</comment>
<feature type="region of interest" description="Disordered" evidence="5">
    <location>
        <begin position="103"/>
        <end position="124"/>
    </location>
</feature>
<comment type="similarity">
    <text evidence="2">Belongs to the ORC2 family.</text>
</comment>
<dbReference type="EMBL" id="CAWUHC010000102">
    <property type="protein sequence ID" value="CAK7232276.1"/>
    <property type="molecule type" value="Genomic_DNA"/>
</dbReference>
<gene>
    <name evidence="8" type="primary">ORC2</name>
    <name evidence="8" type="ORF">SBRCBS47491_008214</name>
</gene>
<dbReference type="InterPro" id="IPR017956">
    <property type="entry name" value="AT_hook_DNA-bd_motif"/>
</dbReference>